<proteinExistence type="predicted"/>
<dbReference type="AlphaFoldDB" id="A0ABD5QU58"/>
<keyword evidence="2" id="KW-1185">Reference proteome</keyword>
<name>A0ABD5QU58_9EURY</name>
<dbReference type="RefSeq" id="WP_136516545.1">
    <property type="nucleotide sequence ID" value="NZ_JBHSKV010000015.1"/>
</dbReference>
<evidence type="ECO:0000313" key="1">
    <source>
        <dbReference type="EMBL" id="MFC5135286.1"/>
    </source>
</evidence>
<dbReference type="EMBL" id="JBHSKV010000015">
    <property type="protein sequence ID" value="MFC5135286.1"/>
    <property type="molecule type" value="Genomic_DNA"/>
</dbReference>
<reference evidence="1 2" key="1">
    <citation type="journal article" date="2019" name="Int. J. Syst. Evol. Microbiol.">
        <title>The Global Catalogue of Microorganisms (GCM) 10K type strain sequencing project: providing services to taxonomists for standard genome sequencing and annotation.</title>
        <authorList>
            <consortium name="The Broad Institute Genomics Platform"/>
            <consortium name="The Broad Institute Genome Sequencing Center for Infectious Disease"/>
            <person name="Wu L."/>
            <person name="Ma J."/>
        </authorList>
    </citation>
    <scope>NUCLEOTIDE SEQUENCE [LARGE SCALE GENOMIC DNA]</scope>
    <source>
        <strain evidence="1 2">CGMCC 1.16026</strain>
    </source>
</reference>
<gene>
    <name evidence="1" type="ORF">ACFPJA_11230</name>
</gene>
<evidence type="ECO:0000313" key="2">
    <source>
        <dbReference type="Proteomes" id="UP001596145"/>
    </source>
</evidence>
<organism evidence="1 2">
    <name type="scientific">Halorubrum glutamatedens</name>
    <dbReference type="NCBI Taxonomy" id="2707018"/>
    <lineage>
        <taxon>Archaea</taxon>
        <taxon>Methanobacteriati</taxon>
        <taxon>Methanobacteriota</taxon>
        <taxon>Stenosarchaea group</taxon>
        <taxon>Halobacteria</taxon>
        <taxon>Halobacteriales</taxon>
        <taxon>Haloferacaceae</taxon>
        <taxon>Halorubrum</taxon>
    </lineage>
</organism>
<accession>A0ABD5QU58</accession>
<dbReference type="Proteomes" id="UP001596145">
    <property type="component" value="Unassembled WGS sequence"/>
</dbReference>
<comment type="caution">
    <text evidence="1">The sequence shown here is derived from an EMBL/GenBank/DDBJ whole genome shotgun (WGS) entry which is preliminary data.</text>
</comment>
<protein>
    <submittedName>
        <fullName evidence="1">Uncharacterized protein</fullName>
    </submittedName>
</protein>
<sequence length="337" mass="37790">MNPNEPTGQSPDPASIVQPAHYAFERINAERRKISDQYTPLERAEDRFYASVSSTIHAIRHSKARSLENITVRFDIVDIPVPRQYDSINQSSNGPEQTTTFGIATALTEPVPCILAVVPVSSREEDPQTPREIAAALLDASIHASIGRVLTSSGFSSPKTILEFELRNLEYIIPDRSARPPQKRTPQLPTYVVRNPSIERGVDVVINGTPETTTDVALIPSEEDSTECDRVPLLTNVPVNDPKDVQEEYFKPLESRWEATFGLFRDLFVDRTVTQDVSVEYDAWSVAVDVNAFYLAQILSCEDLGQEEFEVIPITAIHRERRRRSLNRSTRTGLVAE</sequence>